<evidence type="ECO:0000313" key="4">
    <source>
        <dbReference type="Proteomes" id="UP001596524"/>
    </source>
</evidence>
<proteinExistence type="predicted"/>
<protein>
    <submittedName>
        <fullName evidence="3">CinA family protein</fullName>
    </submittedName>
</protein>
<name>A0ABW2MYY0_9ACTN</name>
<accession>A0ABW2MYY0</accession>
<dbReference type="EMBL" id="JBHTCH010000001">
    <property type="protein sequence ID" value="MFC7359078.1"/>
    <property type="molecule type" value="Genomic_DNA"/>
</dbReference>
<keyword evidence="4" id="KW-1185">Reference proteome</keyword>
<gene>
    <name evidence="3" type="ORF">ACFQO6_02270</name>
</gene>
<evidence type="ECO:0000259" key="2">
    <source>
        <dbReference type="Pfam" id="PF02464"/>
    </source>
</evidence>
<dbReference type="InterPro" id="IPR008136">
    <property type="entry name" value="CinA_C"/>
</dbReference>
<dbReference type="Gene3D" id="3.90.950.20">
    <property type="entry name" value="CinA-like"/>
    <property type="match status" value="1"/>
</dbReference>
<feature type="region of interest" description="Disordered" evidence="1">
    <location>
        <begin position="160"/>
        <end position="181"/>
    </location>
</feature>
<evidence type="ECO:0000313" key="3">
    <source>
        <dbReference type="EMBL" id="MFC7359078.1"/>
    </source>
</evidence>
<dbReference type="NCBIfam" id="TIGR00199">
    <property type="entry name" value="PncC_domain"/>
    <property type="match status" value="1"/>
</dbReference>
<sequence length="181" mass="18727">MTEKKHEATDQQWVQRIAERACETGTTVAVAESLTAGQLSALLGQGADASTWYRGAVVAYASEVKYDVLGVARGPVVTDLCARQMAEGVRRLLGSDVALGITGVGGPDSQEGKPPGTVHLAVTDEDGTRSREVSFDGDPEAVVASSTTIALLELARALGLDSESGVESEPDGAQAPERTSA</sequence>
<dbReference type="RefSeq" id="WP_255890142.1">
    <property type="nucleotide sequence ID" value="NZ_JAFMZM010000003.1"/>
</dbReference>
<dbReference type="InterPro" id="IPR036653">
    <property type="entry name" value="CinA-like_C"/>
</dbReference>
<comment type="caution">
    <text evidence="3">The sequence shown here is derived from an EMBL/GenBank/DDBJ whole genome shotgun (WGS) entry which is preliminary data.</text>
</comment>
<evidence type="ECO:0000256" key="1">
    <source>
        <dbReference type="SAM" id="MobiDB-lite"/>
    </source>
</evidence>
<feature type="domain" description="CinA C-terminal" evidence="2">
    <location>
        <begin position="12"/>
        <end position="157"/>
    </location>
</feature>
<organism evidence="3 4">
    <name type="scientific">Nocardioides astragali</name>
    <dbReference type="NCBI Taxonomy" id="1776736"/>
    <lineage>
        <taxon>Bacteria</taxon>
        <taxon>Bacillati</taxon>
        <taxon>Actinomycetota</taxon>
        <taxon>Actinomycetes</taxon>
        <taxon>Propionibacteriales</taxon>
        <taxon>Nocardioidaceae</taxon>
        <taxon>Nocardioides</taxon>
    </lineage>
</organism>
<reference evidence="4" key="1">
    <citation type="journal article" date="2019" name="Int. J. Syst. Evol. Microbiol.">
        <title>The Global Catalogue of Microorganisms (GCM) 10K type strain sequencing project: providing services to taxonomists for standard genome sequencing and annotation.</title>
        <authorList>
            <consortium name="The Broad Institute Genomics Platform"/>
            <consortium name="The Broad Institute Genome Sequencing Center for Infectious Disease"/>
            <person name="Wu L."/>
            <person name="Ma J."/>
        </authorList>
    </citation>
    <scope>NUCLEOTIDE SEQUENCE [LARGE SCALE GENOMIC DNA]</scope>
    <source>
        <strain evidence="4">FCH27</strain>
    </source>
</reference>
<dbReference type="Proteomes" id="UP001596524">
    <property type="component" value="Unassembled WGS sequence"/>
</dbReference>
<dbReference type="Pfam" id="PF02464">
    <property type="entry name" value="CinA"/>
    <property type="match status" value="1"/>
</dbReference>
<dbReference type="SUPFAM" id="SSF142433">
    <property type="entry name" value="CinA-like"/>
    <property type="match status" value="1"/>
</dbReference>